<feature type="compositionally biased region" description="Polar residues" evidence="1">
    <location>
        <begin position="222"/>
        <end position="234"/>
    </location>
</feature>
<dbReference type="Proteomes" id="UP001381693">
    <property type="component" value="Unassembled WGS sequence"/>
</dbReference>
<feature type="non-terminal residue" evidence="2">
    <location>
        <position position="1"/>
    </location>
</feature>
<sequence length="262" mass="29716">LVPLPFEIQTDEKGQRYPALNVRQGSPADEFPQEQPEGTTETYLLQSDDPDVLDADHDMPQSSAQKQSPYPEAIQTYHSHSFNHSSHHHTSHSQAGNHKFSSPVQEEDSYEVGPARRVTIGQRHPHRNGHDHMAESMFNIANTSSQGMSHLDAPRGDYLITNQATNLHHGTHHSRNFGHSQQRHHSKSRYHNVHASIEDNVQSQYSEVQNLNGELREYVHTTEPTRSQRRGSGNNKERRHHSHHHTQAGRADRRNHSAAGAL</sequence>
<evidence type="ECO:0000256" key="1">
    <source>
        <dbReference type="SAM" id="MobiDB-lite"/>
    </source>
</evidence>
<feature type="compositionally biased region" description="Basic residues" evidence="1">
    <location>
        <begin position="169"/>
        <end position="190"/>
    </location>
</feature>
<proteinExistence type="predicted"/>
<feature type="region of interest" description="Disordered" evidence="1">
    <location>
        <begin position="1"/>
        <end position="70"/>
    </location>
</feature>
<organism evidence="2 3">
    <name type="scientific">Halocaridina rubra</name>
    <name type="common">Hawaiian red shrimp</name>
    <dbReference type="NCBI Taxonomy" id="373956"/>
    <lineage>
        <taxon>Eukaryota</taxon>
        <taxon>Metazoa</taxon>
        <taxon>Ecdysozoa</taxon>
        <taxon>Arthropoda</taxon>
        <taxon>Crustacea</taxon>
        <taxon>Multicrustacea</taxon>
        <taxon>Malacostraca</taxon>
        <taxon>Eumalacostraca</taxon>
        <taxon>Eucarida</taxon>
        <taxon>Decapoda</taxon>
        <taxon>Pleocyemata</taxon>
        <taxon>Caridea</taxon>
        <taxon>Atyoidea</taxon>
        <taxon>Atyidae</taxon>
        <taxon>Halocaridina</taxon>
    </lineage>
</organism>
<comment type="caution">
    <text evidence="2">The sequence shown here is derived from an EMBL/GenBank/DDBJ whole genome shotgun (WGS) entry which is preliminary data.</text>
</comment>
<gene>
    <name evidence="2" type="ORF">SK128_012285</name>
</gene>
<feature type="region of interest" description="Disordered" evidence="1">
    <location>
        <begin position="168"/>
        <end position="190"/>
    </location>
</feature>
<feature type="compositionally biased region" description="Polar residues" evidence="1">
    <location>
        <begin position="36"/>
        <end position="45"/>
    </location>
</feature>
<dbReference type="EMBL" id="JAXCGZ010006150">
    <property type="protein sequence ID" value="KAK7080068.1"/>
    <property type="molecule type" value="Genomic_DNA"/>
</dbReference>
<keyword evidence="3" id="KW-1185">Reference proteome</keyword>
<reference evidence="2 3" key="1">
    <citation type="submission" date="2023-11" db="EMBL/GenBank/DDBJ databases">
        <title>Halocaridina rubra genome assembly.</title>
        <authorList>
            <person name="Smith C."/>
        </authorList>
    </citation>
    <scope>NUCLEOTIDE SEQUENCE [LARGE SCALE GENOMIC DNA]</scope>
    <source>
        <strain evidence="2">EP-1</strain>
        <tissue evidence="2">Whole</tissue>
    </source>
</reference>
<feature type="compositionally biased region" description="Basic residues" evidence="1">
    <location>
        <begin position="237"/>
        <end position="247"/>
    </location>
</feature>
<evidence type="ECO:0000313" key="2">
    <source>
        <dbReference type="EMBL" id="KAK7080068.1"/>
    </source>
</evidence>
<dbReference type="AlphaFoldDB" id="A0AAN8XGT1"/>
<name>A0AAN8XGT1_HALRR</name>
<feature type="compositionally biased region" description="Polar residues" evidence="1">
    <location>
        <begin position="94"/>
        <end position="104"/>
    </location>
</feature>
<feature type="region of interest" description="Disordered" evidence="1">
    <location>
        <begin position="217"/>
        <end position="262"/>
    </location>
</feature>
<accession>A0AAN8XGT1</accession>
<feature type="region of interest" description="Disordered" evidence="1">
    <location>
        <begin position="82"/>
        <end position="112"/>
    </location>
</feature>
<protein>
    <submittedName>
        <fullName evidence="2">Uncharacterized protein</fullName>
    </submittedName>
</protein>
<evidence type="ECO:0000313" key="3">
    <source>
        <dbReference type="Proteomes" id="UP001381693"/>
    </source>
</evidence>